<reference evidence="2" key="1">
    <citation type="submission" date="2022-05" db="EMBL/GenBank/DDBJ databases">
        <authorList>
            <person name="Jo J.-H."/>
            <person name="Im W.-T."/>
        </authorList>
    </citation>
    <scope>NUCLEOTIDE SEQUENCE</scope>
    <source>
        <strain evidence="2">SE158</strain>
    </source>
</reference>
<dbReference type="SUPFAM" id="SSF53807">
    <property type="entry name" value="Helical backbone' metal receptor"/>
    <property type="match status" value="1"/>
</dbReference>
<sequence>MAGFASLLVASAGLRVASLNLCTDELLLALAEPGQIVSVTHLAQQPSEYADWKQARRYPKNDGSLLSVVGQHPELVLTMGGGARDQAHIARKLGIRVIDLPYPQAMSDMEAAIAKVAAAVGHPAKGQRLNARIEALKRTRPATLPDTIWLGGGGRSVASTGLAAEWMALAGFRQRPLVGDRVTLEQLLVSPPTILLRSDYRAGQYSGEQRWMMHPLAKGTNKSRTIPTDGRAWTCMGPPMIDEVNGLRRFAP</sequence>
<proteinExistence type="predicted"/>
<feature type="domain" description="Fe/B12 periplasmic-binding" evidence="1">
    <location>
        <begin position="16"/>
        <end position="134"/>
    </location>
</feature>
<dbReference type="RefSeq" id="WP_249846529.1">
    <property type="nucleotide sequence ID" value="NZ_JAMGBD010000001.1"/>
</dbReference>
<dbReference type="CDD" id="cd00636">
    <property type="entry name" value="TroA-like"/>
    <property type="match status" value="1"/>
</dbReference>
<evidence type="ECO:0000313" key="3">
    <source>
        <dbReference type="Proteomes" id="UP001165363"/>
    </source>
</evidence>
<gene>
    <name evidence="2" type="ORF">LZ536_01445</name>
</gene>
<organism evidence="2 3">
    <name type="scientific">Sphingomonas alba</name>
    <dbReference type="NCBI Taxonomy" id="2908208"/>
    <lineage>
        <taxon>Bacteria</taxon>
        <taxon>Pseudomonadati</taxon>
        <taxon>Pseudomonadota</taxon>
        <taxon>Alphaproteobacteria</taxon>
        <taxon>Sphingomonadales</taxon>
        <taxon>Sphingomonadaceae</taxon>
        <taxon>Sphingomonas</taxon>
    </lineage>
</organism>
<dbReference type="EMBL" id="JAMGBD010000001">
    <property type="protein sequence ID" value="MCL6682568.1"/>
    <property type="molecule type" value="Genomic_DNA"/>
</dbReference>
<protein>
    <submittedName>
        <fullName evidence="2">ABC transporter substrate-binding protein</fullName>
    </submittedName>
</protein>
<keyword evidence="3" id="KW-1185">Reference proteome</keyword>
<dbReference type="Gene3D" id="3.40.50.1980">
    <property type="entry name" value="Nitrogenase molybdenum iron protein domain"/>
    <property type="match status" value="1"/>
</dbReference>
<dbReference type="Pfam" id="PF01497">
    <property type="entry name" value="Peripla_BP_2"/>
    <property type="match status" value="1"/>
</dbReference>
<evidence type="ECO:0000313" key="2">
    <source>
        <dbReference type="EMBL" id="MCL6682568.1"/>
    </source>
</evidence>
<accession>A0ABT0RIX0</accession>
<dbReference type="Proteomes" id="UP001165363">
    <property type="component" value="Unassembled WGS sequence"/>
</dbReference>
<comment type="caution">
    <text evidence="2">The sequence shown here is derived from an EMBL/GenBank/DDBJ whole genome shotgun (WGS) entry which is preliminary data.</text>
</comment>
<evidence type="ECO:0000259" key="1">
    <source>
        <dbReference type="Pfam" id="PF01497"/>
    </source>
</evidence>
<name>A0ABT0RIX0_9SPHN</name>
<dbReference type="InterPro" id="IPR002491">
    <property type="entry name" value="ABC_transptr_periplasmic_BD"/>
</dbReference>